<dbReference type="Pfam" id="PF18480">
    <property type="entry name" value="DUF5615"/>
    <property type="match status" value="1"/>
</dbReference>
<dbReference type="EMBL" id="CP119326">
    <property type="protein sequence ID" value="WEK39358.1"/>
    <property type="molecule type" value="Genomic_DNA"/>
</dbReference>
<name>A0AAJ5X1J6_9CAUL</name>
<evidence type="ECO:0000259" key="1">
    <source>
        <dbReference type="Pfam" id="PF18480"/>
    </source>
</evidence>
<sequence>MKFVVDAQLPPSLADWLKTQGHDADHVSTLLALDASDDDIWRLARTEHRIIVTKDRDFALWASDRREGPQVVWLRIGNATTPSLLTWLTPKWSLIQDRLNEDVHLIEVRA</sequence>
<gene>
    <name evidence="2" type="ORF">P0Y50_12535</name>
</gene>
<accession>A0AAJ5X1J6</accession>
<reference evidence="2" key="1">
    <citation type="submission" date="2023-03" db="EMBL/GenBank/DDBJ databases">
        <title>Andean soil-derived lignocellulolytic bacterial consortium as a source of novel taxa and putative plastic-active enzymes.</title>
        <authorList>
            <person name="Diaz-Garcia L."/>
            <person name="Chuvochina M."/>
            <person name="Feuerriegel G."/>
            <person name="Bunk B."/>
            <person name="Sproer C."/>
            <person name="Streit W.R."/>
            <person name="Rodriguez L.M."/>
            <person name="Overmann J."/>
            <person name="Jimenez D.J."/>
        </authorList>
    </citation>
    <scope>NUCLEOTIDE SEQUENCE</scope>
    <source>
        <strain evidence="2">MAG 833</strain>
    </source>
</reference>
<evidence type="ECO:0000313" key="2">
    <source>
        <dbReference type="EMBL" id="WEK39358.1"/>
    </source>
</evidence>
<protein>
    <submittedName>
        <fullName evidence="2">DUF5615 family PIN-like protein</fullName>
    </submittedName>
</protein>
<dbReference type="AlphaFoldDB" id="A0AAJ5X1J6"/>
<feature type="domain" description="DUF5615" evidence="1">
    <location>
        <begin position="1"/>
        <end position="107"/>
    </location>
</feature>
<organism evidence="2 3">
    <name type="scientific">Candidatus Brevundimonas colombiensis</name>
    <dbReference type="NCBI Taxonomy" id="3121376"/>
    <lineage>
        <taxon>Bacteria</taxon>
        <taxon>Pseudomonadati</taxon>
        <taxon>Pseudomonadota</taxon>
        <taxon>Alphaproteobacteria</taxon>
        <taxon>Caulobacterales</taxon>
        <taxon>Caulobacteraceae</taxon>
        <taxon>Brevundimonas</taxon>
    </lineage>
</organism>
<evidence type="ECO:0000313" key="3">
    <source>
        <dbReference type="Proteomes" id="UP001213664"/>
    </source>
</evidence>
<dbReference type="Proteomes" id="UP001213664">
    <property type="component" value="Chromosome"/>
</dbReference>
<proteinExistence type="predicted"/>
<dbReference type="InterPro" id="IPR041049">
    <property type="entry name" value="DUF5615"/>
</dbReference>